<dbReference type="PANTHER" id="PTHR43820">
    <property type="entry name" value="HIGH-AFFINITY BRANCHED-CHAIN AMINO ACID TRANSPORT ATP-BINDING PROTEIN LIVF"/>
    <property type="match status" value="1"/>
</dbReference>
<protein>
    <submittedName>
        <fullName evidence="8">ABC transporter ATP-binding protein</fullName>
    </submittedName>
</protein>
<keyword evidence="4 8" id="KW-0067">ATP-binding</keyword>
<dbReference type="InterPro" id="IPR003439">
    <property type="entry name" value="ABC_transporter-like_ATP-bd"/>
</dbReference>
<gene>
    <name evidence="8" type="ORF">D4Q52_20560</name>
</gene>
<evidence type="ECO:0000313" key="9">
    <source>
        <dbReference type="Proteomes" id="UP000285523"/>
    </source>
</evidence>
<evidence type="ECO:0000256" key="4">
    <source>
        <dbReference type="ARBA" id="ARBA00022840"/>
    </source>
</evidence>
<evidence type="ECO:0000256" key="2">
    <source>
        <dbReference type="ARBA" id="ARBA00022448"/>
    </source>
</evidence>
<dbReference type="Gene3D" id="3.40.50.300">
    <property type="entry name" value="P-loop containing nucleotide triphosphate hydrolases"/>
    <property type="match status" value="1"/>
</dbReference>
<dbReference type="Pfam" id="PF00005">
    <property type="entry name" value="ABC_tran"/>
    <property type="match status" value="1"/>
</dbReference>
<keyword evidence="3" id="KW-0547">Nucleotide-binding</keyword>
<evidence type="ECO:0000256" key="3">
    <source>
        <dbReference type="ARBA" id="ARBA00022741"/>
    </source>
</evidence>
<evidence type="ECO:0000256" key="5">
    <source>
        <dbReference type="ARBA" id="ARBA00022970"/>
    </source>
</evidence>
<dbReference type="AlphaFoldDB" id="A0A418V0R1"/>
<comment type="function">
    <text evidence="6">Involved in beta-(1--&gt;2)glucan export. Transmembrane domains (TMD) form a pore in the inner membrane and the ATP-binding domain (NBD) is responsible for energy generation.</text>
</comment>
<organism evidence="8 9">
    <name type="scientific">Rhodopseudomonas palustris</name>
    <dbReference type="NCBI Taxonomy" id="1076"/>
    <lineage>
        <taxon>Bacteria</taxon>
        <taxon>Pseudomonadati</taxon>
        <taxon>Pseudomonadota</taxon>
        <taxon>Alphaproteobacteria</taxon>
        <taxon>Hyphomicrobiales</taxon>
        <taxon>Nitrobacteraceae</taxon>
        <taxon>Rhodopseudomonas</taxon>
    </lineage>
</organism>
<reference evidence="8 9" key="1">
    <citation type="submission" date="2018-09" db="EMBL/GenBank/DDBJ databases">
        <title>Draft genome sequence of Rhodopseudomonas palustris 2.1.18.</title>
        <authorList>
            <person name="Robertson S.L."/>
            <person name="Meyer T.E."/>
            <person name="Kyndt J.A."/>
        </authorList>
    </citation>
    <scope>NUCLEOTIDE SEQUENCE [LARGE SCALE GENOMIC DNA]</scope>
    <source>
        <strain evidence="8 9">2.1.18</strain>
    </source>
</reference>
<dbReference type="PROSITE" id="PS50893">
    <property type="entry name" value="ABC_TRANSPORTER_2"/>
    <property type="match status" value="1"/>
</dbReference>
<dbReference type="SUPFAM" id="SSF52540">
    <property type="entry name" value="P-loop containing nucleoside triphosphate hydrolases"/>
    <property type="match status" value="1"/>
</dbReference>
<sequence>MLSVRNLGVSYGRIAAVRDVSIDVARGEIVALIGPNGAGKSTLLKAIAGLQPIERGSIDFDSAAIANQRPAEVMRRGLALVLEGRSTLKQMTVRENLVLGAYARHDHAEIARDLDQMLTRFPILRERLKQRAGTLSGGEQQMLVIARALMSRPRLLMLDEPSLGLAPLITAKIFELVQALKAEGDVTVLLVEQNANQALHIADRAYVLENGEVVLQGADLADDPRIQEAYLGV</sequence>
<evidence type="ECO:0000313" key="8">
    <source>
        <dbReference type="EMBL" id="RJF69431.1"/>
    </source>
</evidence>
<dbReference type="Proteomes" id="UP000285523">
    <property type="component" value="Unassembled WGS sequence"/>
</dbReference>
<keyword evidence="2" id="KW-0813">Transport</keyword>
<dbReference type="GO" id="GO:0015658">
    <property type="term" value="F:branched-chain amino acid transmembrane transporter activity"/>
    <property type="evidence" value="ECO:0007669"/>
    <property type="project" value="TreeGrafter"/>
</dbReference>
<evidence type="ECO:0000256" key="6">
    <source>
        <dbReference type="ARBA" id="ARBA00024722"/>
    </source>
</evidence>
<proteinExistence type="inferred from homology"/>
<dbReference type="GO" id="GO:0016887">
    <property type="term" value="F:ATP hydrolysis activity"/>
    <property type="evidence" value="ECO:0007669"/>
    <property type="project" value="InterPro"/>
</dbReference>
<evidence type="ECO:0000259" key="7">
    <source>
        <dbReference type="PROSITE" id="PS50893"/>
    </source>
</evidence>
<dbReference type="InterPro" id="IPR027417">
    <property type="entry name" value="P-loop_NTPase"/>
</dbReference>
<dbReference type="OrthoDB" id="9776369at2"/>
<dbReference type="GO" id="GO:0005524">
    <property type="term" value="F:ATP binding"/>
    <property type="evidence" value="ECO:0007669"/>
    <property type="project" value="UniProtKB-KW"/>
</dbReference>
<dbReference type="InterPro" id="IPR052156">
    <property type="entry name" value="BCAA_Transport_ATP-bd_LivF"/>
</dbReference>
<keyword evidence="5" id="KW-0029">Amino-acid transport</keyword>
<feature type="domain" description="ABC transporter" evidence="7">
    <location>
        <begin position="2"/>
        <end position="233"/>
    </location>
</feature>
<dbReference type="PANTHER" id="PTHR43820:SF4">
    <property type="entry name" value="HIGH-AFFINITY BRANCHED-CHAIN AMINO ACID TRANSPORT ATP-BINDING PROTEIN LIVF"/>
    <property type="match status" value="1"/>
</dbReference>
<accession>A0A418V0R1</accession>
<dbReference type="InterPro" id="IPR017871">
    <property type="entry name" value="ABC_transporter-like_CS"/>
</dbReference>
<name>A0A418V0R1_RHOPL</name>
<dbReference type="PROSITE" id="PS00211">
    <property type="entry name" value="ABC_TRANSPORTER_1"/>
    <property type="match status" value="1"/>
</dbReference>
<dbReference type="SMART" id="SM00382">
    <property type="entry name" value="AAA"/>
    <property type="match status" value="1"/>
</dbReference>
<comment type="similarity">
    <text evidence="1">Belongs to the ABC transporter superfamily.</text>
</comment>
<comment type="caution">
    <text evidence="8">The sequence shown here is derived from an EMBL/GenBank/DDBJ whole genome shotgun (WGS) entry which is preliminary data.</text>
</comment>
<dbReference type="EMBL" id="QYYD01000024">
    <property type="protein sequence ID" value="RJF69431.1"/>
    <property type="molecule type" value="Genomic_DNA"/>
</dbReference>
<evidence type="ECO:0000256" key="1">
    <source>
        <dbReference type="ARBA" id="ARBA00005417"/>
    </source>
</evidence>
<dbReference type="InterPro" id="IPR003593">
    <property type="entry name" value="AAA+_ATPase"/>
</dbReference>
<dbReference type="CDD" id="cd03224">
    <property type="entry name" value="ABC_TM1139_LivF_branched"/>
    <property type="match status" value="1"/>
</dbReference>
<dbReference type="GO" id="GO:0015807">
    <property type="term" value="P:L-amino acid transport"/>
    <property type="evidence" value="ECO:0007669"/>
    <property type="project" value="TreeGrafter"/>
</dbReference>